<organism evidence="1 3">
    <name type="scientific">Rotaria socialis</name>
    <dbReference type="NCBI Taxonomy" id="392032"/>
    <lineage>
        <taxon>Eukaryota</taxon>
        <taxon>Metazoa</taxon>
        <taxon>Spiralia</taxon>
        <taxon>Gnathifera</taxon>
        <taxon>Rotifera</taxon>
        <taxon>Eurotatoria</taxon>
        <taxon>Bdelloidea</taxon>
        <taxon>Philodinida</taxon>
        <taxon>Philodinidae</taxon>
        <taxon>Rotaria</taxon>
    </lineage>
</organism>
<evidence type="ECO:0000313" key="3">
    <source>
        <dbReference type="Proteomes" id="UP000663873"/>
    </source>
</evidence>
<comment type="caution">
    <text evidence="1">The sequence shown here is derived from an EMBL/GenBank/DDBJ whole genome shotgun (WGS) entry which is preliminary data.</text>
</comment>
<protein>
    <submittedName>
        <fullName evidence="1">Uncharacterized protein</fullName>
    </submittedName>
</protein>
<dbReference type="EMBL" id="CAJOBP010002908">
    <property type="protein sequence ID" value="CAF4380387.1"/>
    <property type="molecule type" value="Genomic_DNA"/>
</dbReference>
<sequence length="116" mass="13347">MNALAKRFLAFLGNRMALSICHFSSFGIKEYKIIRAVHDETNTRRYKRSILKNNPHRILTLELDDKNITLILKSINEFFANNADIHLGASTFLPINSSILYEGYVLGNNLRHILIE</sequence>
<keyword evidence="3" id="KW-1185">Reference proteome</keyword>
<dbReference type="Proteomes" id="UP000663873">
    <property type="component" value="Unassembled WGS sequence"/>
</dbReference>
<accession>A0A820MZZ1</accession>
<dbReference type="Proteomes" id="UP000663848">
    <property type="component" value="Unassembled WGS sequence"/>
</dbReference>
<dbReference type="EMBL" id="CAJOBR010032944">
    <property type="protein sequence ID" value="CAF5001214.1"/>
    <property type="molecule type" value="Genomic_DNA"/>
</dbReference>
<reference evidence="1" key="1">
    <citation type="submission" date="2021-02" db="EMBL/GenBank/DDBJ databases">
        <authorList>
            <person name="Nowell W R."/>
        </authorList>
    </citation>
    <scope>NUCLEOTIDE SEQUENCE</scope>
</reference>
<dbReference type="AlphaFoldDB" id="A0A820MZZ1"/>
<name>A0A820MZZ1_9BILA</name>
<proteinExistence type="predicted"/>
<evidence type="ECO:0000313" key="1">
    <source>
        <dbReference type="EMBL" id="CAF4380387.1"/>
    </source>
</evidence>
<gene>
    <name evidence="2" type="ORF">QYT958_LOCUS38139</name>
    <name evidence="1" type="ORF">UJA718_LOCUS17713</name>
</gene>
<evidence type="ECO:0000313" key="2">
    <source>
        <dbReference type="EMBL" id="CAF5001214.1"/>
    </source>
</evidence>